<dbReference type="GO" id="GO:0005737">
    <property type="term" value="C:cytoplasm"/>
    <property type="evidence" value="ECO:0007669"/>
    <property type="project" value="UniProtKB-SubCell"/>
</dbReference>
<evidence type="ECO:0000313" key="9">
    <source>
        <dbReference type="EMBL" id="PKU63179.1"/>
    </source>
</evidence>
<evidence type="ECO:0000256" key="6">
    <source>
        <dbReference type="ARBA" id="ARBA00023004"/>
    </source>
</evidence>
<evidence type="ECO:0000256" key="5">
    <source>
        <dbReference type="ARBA" id="ARBA00022723"/>
    </source>
</evidence>
<dbReference type="PANTHER" id="PTHR22924">
    <property type="entry name" value="LEGHEMOGLOBIN-RELATED"/>
    <property type="match status" value="1"/>
</dbReference>
<accession>A0A2I0VIE4</accession>
<dbReference type="SUPFAM" id="SSF46458">
    <property type="entry name" value="Globin-like"/>
    <property type="match status" value="1"/>
</dbReference>
<proteinExistence type="predicted"/>
<gene>
    <name evidence="9" type="primary">HB2</name>
    <name evidence="9" type="ORF">MA16_Dca022198</name>
</gene>
<comment type="subcellular location">
    <subcellularLocation>
        <location evidence="2">Cytoplasm</location>
    </subcellularLocation>
    <subcellularLocation>
        <location evidence="1">Nucleus</location>
    </subcellularLocation>
</comment>
<evidence type="ECO:0000256" key="4">
    <source>
        <dbReference type="ARBA" id="ARBA00022617"/>
    </source>
</evidence>
<dbReference type="PRINTS" id="PR00188">
    <property type="entry name" value="PLANTGLOBIN"/>
</dbReference>
<keyword evidence="5" id="KW-0479">Metal-binding</keyword>
<dbReference type="EMBL" id="KZ503511">
    <property type="protein sequence ID" value="PKU63179.1"/>
    <property type="molecule type" value="Genomic_DNA"/>
</dbReference>
<evidence type="ECO:0000256" key="2">
    <source>
        <dbReference type="ARBA" id="ARBA00004496"/>
    </source>
</evidence>
<sequence length="123" mass="13911">MNQLSIFVGGSNGSELIDFSEEEEALVLKSWNTMKKDVATLGLKFFLRYDVKKFIYKSYFTDLHNIFLVYLRLPSADKALLLPTCEAATQLRTIGKVTLREMTLKKIGNVGISYRLPTVISSP</sequence>
<evidence type="ECO:0000256" key="7">
    <source>
        <dbReference type="ARBA" id="ARBA00023242"/>
    </source>
</evidence>
<dbReference type="AlphaFoldDB" id="A0A2I0VIE4"/>
<evidence type="ECO:0000256" key="3">
    <source>
        <dbReference type="ARBA" id="ARBA00022490"/>
    </source>
</evidence>
<evidence type="ECO:0000313" key="10">
    <source>
        <dbReference type="Proteomes" id="UP000233837"/>
    </source>
</evidence>
<dbReference type="Proteomes" id="UP000233837">
    <property type="component" value="Unassembled WGS sequence"/>
</dbReference>
<keyword evidence="10" id="KW-1185">Reference proteome</keyword>
<protein>
    <submittedName>
        <fullName evidence="9">Non-symbiotic hemoglobin 2</fullName>
    </submittedName>
</protein>
<keyword evidence="7" id="KW-0539">Nucleus</keyword>
<dbReference type="STRING" id="906689.A0A2I0VIE4"/>
<evidence type="ECO:0000256" key="8">
    <source>
        <dbReference type="ARBA" id="ARBA00048118"/>
    </source>
</evidence>
<dbReference type="GO" id="GO:0005634">
    <property type="term" value="C:nucleus"/>
    <property type="evidence" value="ECO:0007669"/>
    <property type="project" value="UniProtKB-SubCell"/>
</dbReference>
<dbReference type="InterPro" id="IPR001032">
    <property type="entry name" value="Leghaemoglobin-like"/>
</dbReference>
<name>A0A2I0VIE4_9ASPA</name>
<dbReference type="GO" id="GO:0019825">
    <property type="term" value="F:oxygen binding"/>
    <property type="evidence" value="ECO:0007669"/>
    <property type="project" value="InterPro"/>
</dbReference>
<reference evidence="9 10" key="1">
    <citation type="journal article" date="2016" name="Sci. Rep.">
        <title>The Dendrobium catenatum Lindl. genome sequence provides insights into polysaccharide synthase, floral development and adaptive evolution.</title>
        <authorList>
            <person name="Zhang G.Q."/>
            <person name="Xu Q."/>
            <person name="Bian C."/>
            <person name="Tsai W.C."/>
            <person name="Yeh C.M."/>
            <person name="Liu K.W."/>
            <person name="Yoshida K."/>
            <person name="Zhang L.S."/>
            <person name="Chang S.B."/>
            <person name="Chen F."/>
            <person name="Shi Y."/>
            <person name="Su Y.Y."/>
            <person name="Zhang Y.Q."/>
            <person name="Chen L.J."/>
            <person name="Yin Y."/>
            <person name="Lin M."/>
            <person name="Huang H."/>
            <person name="Deng H."/>
            <person name="Wang Z.W."/>
            <person name="Zhu S.L."/>
            <person name="Zhao X."/>
            <person name="Deng C."/>
            <person name="Niu S.C."/>
            <person name="Huang J."/>
            <person name="Wang M."/>
            <person name="Liu G.H."/>
            <person name="Yang H.J."/>
            <person name="Xiao X.J."/>
            <person name="Hsiao Y.Y."/>
            <person name="Wu W.L."/>
            <person name="Chen Y.Y."/>
            <person name="Mitsuda N."/>
            <person name="Ohme-Takagi M."/>
            <person name="Luo Y.B."/>
            <person name="Van de Peer Y."/>
            <person name="Liu Z.J."/>
        </authorList>
    </citation>
    <scope>NUCLEOTIDE SEQUENCE [LARGE SCALE GENOMIC DNA]</scope>
    <source>
        <tissue evidence="9">The whole plant</tissue>
    </source>
</reference>
<keyword evidence="3" id="KW-0963">Cytoplasm</keyword>
<evidence type="ECO:0000256" key="1">
    <source>
        <dbReference type="ARBA" id="ARBA00004123"/>
    </source>
</evidence>
<dbReference type="InterPro" id="IPR009050">
    <property type="entry name" value="Globin-like_sf"/>
</dbReference>
<reference evidence="9 10" key="2">
    <citation type="journal article" date="2017" name="Nature">
        <title>The Apostasia genome and the evolution of orchids.</title>
        <authorList>
            <person name="Zhang G.Q."/>
            <person name="Liu K.W."/>
            <person name="Li Z."/>
            <person name="Lohaus R."/>
            <person name="Hsiao Y.Y."/>
            <person name="Niu S.C."/>
            <person name="Wang J.Y."/>
            <person name="Lin Y.C."/>
            <person name="Xu Q."/>
            <person name="Chen L.J."/>
            <person name="Yoshida K."/>
            <person name="Fujiwara S."/>
            <person name="Wang Z.W."/>
            <person name="Zhang Y.Q."/>
            <person name="Mitsuda N."/>
            <person name="Wang M."/>
            <person name="Liu G.H."/>
            <person name="Pecoraro L."/>
            <person name="Huang H.X."/>
            <person name="Xiao X.J."/>
            <person name="Lin M."/>
            <person name="Wu X.Y."/>
            <person name="Wu W.L."/>
            <person name="Chen Y.Y."/>
            <person name="Chang S.B."/>
            <person name="Sakamoto S."/>
            <person name="Ohme-Takagi M."/>
            <person name="Yagi M."/>
            <person name="Zeng S.J."/>
            <person name="Shen C.Y."/>
            <person name="Yeh C.M."/>
            <person name="Luo Y.B."/>
            <person name="Tsai W.C."/>
            <person name="Van de Peer Y."/>
            <person name="Liu Z.J."/>
        </authorList>
    </citation>
    <scope>NUCLEOTIDE SEQUENCE [LARGE SCALE GENOMIC DNA]</scope>
    <source>
        <tissue evidence="9">The whole plant</tissue>
    </source>
</reference>
<dbReference type="InterPro" id="IPR012292">
    <property type="entry name" value="Globin/Proto"/>
</dbReference>
<keyword evidence="4" id="KW-0349">Heme</keyword>
<dbReference type="PANTHER" id="PTHR22924:SF98">
    <property type="entry name" value="NON-SYMBIOTIC HEMOGLOBIN 3"/>
    <property type="match status" value="1"/>
</dbReference>
<dbReference type="GO" id="GO:0046872">
    <property type="term" value="F:metal ion binding"/>
    <property type="evidence" value="ECO:0007669"/>
    <property type="project" value="UniProtKB-KW"/>
</dbReference>
<comment type="catalytic activity">
    <reaction evidence="8">
        <text>Fe(III)-heme b-[protein] + nitric oxide + H2O = Fe(II)-heme b-[protein] + nitrite + 2 H(+)</text>
        <dbReference type="Rhea" id="RHEA:77711"/>
        <dbReference type="Rhea" id="RHEA-COMP:18975"/>
        <dbReference type="Rhea" id="RHEA-COMP:18976"/>
        <dbReference type="ChEBI" id="CHEBI:15377"/>
        <dbReference type="ChEBI" id="CHEBI:15378"/>
        <dbReference type="ChEBI" id="CHEBI:16301"/>
        <dbReference type="ChEBI" id="CHEBI:16480"/>
        <dbReference type="ChEBI" id="CHEBI:55376"/>
        <dbReference type="ChEBI" id="CHEBI:60344"/>
    </reaction>
    <physiologicalReaction direction="right-to-left" evidence="8">
        <dbReference type="Rhea" id="RHEA:77713"/>
    </physiologicalReaction>
</comment>
<organism evidence="9 10">
    <name type="scientific">Dendrobium catenatum</name>
    <dbReference type="NCBI Taxonomy" id="906689"/>
    <lineage>
        <taxon>Eukaryota</taxon>
        <taxon>Viridiplantae</taxon>
        <taxon>Streptophyta</taxon>
        <taxon>Embryophyta</taxon>
        <taxon>Tracheophyta</taxon>
        <taxon>Spermatophyta</taxon>
        <taxon>Magnoliopsida</taxon>
        <taxon>Liliopsida</taxon>
        <taxon>Asparagales</taxon>
        <taxon>Orchidaceae</taxon>
        <taxon>Epidendroideae</taxon>
        <taxon>Malaxideae</taxon>
        <taxon>Dendrobiinae</taxon>
        <taxon>Dendrobium</taxon>
    </lineage>
</organism>
<dbReference type="Gene3D" id="1.10.490.10">
    <property type="entry name" value="Globins"/>
    <property type="match status" value="1"/>
</dbReference>
<keyword evidence="6" id="KW-0408">Iron</keyword>
<dbReference type="GO" id="GO:0020037">
    <property type="term" value="F:heme binding"/>
    <property type="evidence" value="ECO:0007669"/>
    <property type="project" value="InterPro"/>
</dbReference>